<reference evidence="4 5" key="1">
    <citation type="journal article" date="2023" name="Commun. Biol.">
        <title>Genome analysis of Parmales, the sister group of diatoms, reveals the evolutionary specialization of diatoms from phago-mixotrophs to photoautotrophs.</title>
        <authorList>
            <person name="Ban H."/>
            <person name="Sato S."/>
            <person name="Yoshikawa S."/>
            <person name="Yamada K."/>
            <person name="Nakamura Y."/>
            <person name="Ichinomiya M."/>
            <person name="Sato N."/>
            <person name="Blanc-Mathieu R."/>
            <person name="Endo H."/>
            <person name="Kuwata A."/>
            <person name="Ogata H."/>
        </authorList>
    </citation>
    <scope>NUCLEOTIDE SEQUENCE [LARGE SCALE GENOMIC DNA]</scope>
</reference>
<dbReference type="Proteomes" id="UP001165060">
    <property type="component" value="Unassembled WGS sequence"/>
</dbReference>
<proteinExistence type="predicted"/>
<dbReference type="SMART" id="SM00220">
    <property type="entry name" value="S_TKc"/>
    <property type="match status" value="1"/>
</dbReference>
<keyword evidence="2" id="KW-0067">ATP-binding</keyword>
<dbReference type="InterPro" id="IPR050117">
    <property type="entry name" value="MAPK"/>
</dbReference>
<dbReference type="InterPro" id="IPR000719">
    <property type="entry name" value="Prot_kinase_dom"/>
</dbReference>
<protein>
    <recommendedName>
        <fullName evidence="3">Protein kinase domain-containing protein</fullName>
    </recommendedName>
</protein>
<dbReference type="Pfam" id="PF00069">
    <property type="entry name" value="Pkinase"/>
    <property type="match status" value="1"/>
</dbReference>
<dbReference type="SUPFAM" id="SSF56112">
    <property type="entry name" value="Protein kinase-like (PK-like)"/>
    <property type="match status" value="1"/>
</dbReference>
<evidence type="ECO:0000259" key="3">
    <source>
        <dbReference type="PROSITE" id="PS50011"/>
    </source>
</evidence>
<evidence type="ECO:0000256" key="2">
    <source>
        <dbReference type="ARBA" id="ARBA00022840"/>
    </source>
</evidence>
<keyword evidence="5" id="KW-1185">Reference proteome</keyword>
<evidence type="ECO:0000313" key="5">
    <source>
        <dbReference type="Proteomes" id="UP001165060"/>
    </source>
</evidence>
<dbReference type="PROSITE" id="PS50011">
    <property type="entry name" value="PROTEIN_KINASE_DOM"/>
    <property type="match status" value="1"/>
</dbReference>
<evidence type="ECO:0000256" key="1">
    <source>
        <dbReference type="ARBA" id="ARBA00022741"/>
    </source>
</evidence>
<dbReference type="EMBL" id="BRYB01002282">
    <property type="protein sequence ID" value="GMI42414.1"/>
    <property type="molecule type" value="Genomic_DNA"/>
</dbReference>
<evidence type="ECO:0000313" key="4">
    <source>
        <dbReference type="EMBL" id="GMI42414.1"/>
    </source>
</evidence>
<dbReference type="Gene3D" id="3.30.200.20">
    <property type="entry name" value="Phosphorylase Kinase, domain 1"/>
    <property type="match status" value="1"/>
</dbReference>
<feature type="domain" description="Protein kinase" evidence="3">
    <location>
        <begin position="1"/>
        <end position="134"/>
    </location>
</feature>
<dbReference type="PANTHER" id="PTHR24055">
    <property type="entry name" value="MITOGEN-ACTIVATED PROTEIN KINASE"/>
    <property type="match status" value="1"/>
</dbReference>
<accession>A0ABQ6N6T5</accession>
<organism evidence="4 5">
    <name type="scientific">Tetraparma gracilis</name>
    <dbReference type="NCBI Taxonomy" id="2962635"/>
    <lineage>
        <taxon>Eukaryota</taxon>
        <taxon>Sar</taxon>
        <taxon>Stramenopiles</taxon>
        <taxon>Ochrophyta</taxon>
        <taxon>Bolidophyceae</taxon>
        <taxon>Parmales</taxon>
        <taxon>Triparmaceae</taxon>
        <taxon>Tetraparma</taxon>
    </lineage>
</organism>
<comment type="caution">
    <text evidence="4">The sequence shown here is derived from an EMBL/GenBank/DDBJ whole genome shotgun (WGS) entry which is preliminary data.</text>
</comment>
<dbReference type="Gene3D" id="1.10.510.10">
    <property type="entry name" value="Transferase(Phosphotransferase) domain 1"/>
    <property type="match status" value="1"/>
</dbReference>
<name>A0ABQ6N6T5_9STRA</name>
<feature type="non-terminal residue" evidence="4">
    <location>
        <position position="1"/>
    </location>
</feature>
<keyword evidence="1" id="KW-0547">Nucleotide-binding</keyword>
<sequence length="193" mass="22152">LTPPPQRYVVTRWYRAPEIMLACKDYTKAIDMWSVGCIFAELIGRKPWLPGDDYIHQLTLICQKIGKPREDQLGFVSSEKAKRFMMRLPETPKQNLKQYFPSESDDAIDLLSRMLCINPAERISVEDALAHPYLAALHNPDDEPVAGFDFDFSFEDEHLDALRLKELIWEEVGCFRPDCLPVPGRAGGRGKRK</sequence>
<dbReference type="InterPro" id="IPR011009">
    <property type="entry name" value="Kinase-like_dom_sf"/>
</dbReference>
<gene>
    <name evidence="4" type="ORF">TeGR_g106</name>
</gene>